<dbReference type="PANTHER" id="PTHR38457">
    <property type="entry name" value="REGULATOR ABRB-RELATED"/>
    <property type="match status" value="1"/>
</dbReference>
<keyword evidence="1" id="KW-1133">Transmembrane helix</keyword>
<feature type="transmembrane region" description="Helical" evidence="1">
    <location>
        <begin position="144"/>
        <end position="163"/>
    </location>
</feature>
<feature type="transmembrane region" description="Helical" evidence="1">
    <location>
        <begin position="207"/>
        <end position="224"/>
    </location>
</feature>
<keyword evidence="1" id="KW-0472">Membrane</keyword>
<dbReference type="InterPro" id="IPR007820">
    <property type="entry name" value="AbrB_fam"/>
</dbReference>
<dbReference type="STRING" id="1123291.SAMN04490355_103537"/>
<dbReference type="GO" id="GO:0016020">
    <property type="term" value="C:membrane"/>
    <property type="evidence" value="ECO:0007669"/>
    <property type="project" value="InterPro"/>
</dbReference>
<keyword evidence="1" id="KW-0812">Transmembrane</keyword>
<proteinExistence type="predicted"/>
<keyword evidence="3" id="KW-1185">Reference proteome</keyword>
<feature type="transmembrane region" description="Helical" evidence="1">
    <location>
        <begin position="318"/>
        <end position="340"/>
    </location>
</feature>
<dbReference type="Pfam" id="PF05145">
    <property type="entry name" value="AbrB"/>
    <property type="match status" value="1"/>
</dbReference>
<dbReference type="PANTHER" id="PTHR38457:SF1">
    <property type="entry name" value="REGULATOR ABRB-RELATED"/>
    <property type="match status" value="1"/>
</dbReference>
<dbReference type="AlphaFoldDB" id="A0A1I4MMS7"/>
<dbReference type="PIRSF" id="PIRSF038991">
    <property type="entry name" value="Protein_AbrB"/>
    <property type="match status" value="1"/>
</dbReference>
<protein>
    <recommendedName>
        <fullName evidence="4">AbrB family transcriptional regulator</fullName>
    </recommendedName>
</protein>
<gene>
    <name evidence="2" type="ORF">SAMN04490355_103537</name>
</gene>
<evidence type="ECO:0008006" key="4">
    <source>
        <dbReference type="Google" id="ProtNLM"/>
    </source>
</evidence>
<evidence type="ECO:0000313" key="3">
    <source>
        <dbReference type="Proteomes" id="UP000199520"/>
    </source>
</evidence>
<dbReference type="Proteomes" id="UP000199520">
    <property type="component" value="Unassembled WGS sequence"/>
</dbReference>
<evidence type="ECO:0000313" key="2">
    <source>
        <dbReference type="EMBL" id="SFM04336.1"/>
    </source>
</evidence>
<dbReference type="EMBL" id="FOTS01000035">
    <property type="protein sequence ID" value="SFM04336.1"/>
    <property type="molecule type" value="Genomic_DNA"/>
</dbReference>
<feature type="transmembrane region" description="Helical" evidence="1">
    <location>
        <begin position="6"/>
        <end position="30"/>
    </location>
</feature>
<feature type="transmembrane region" description="Helical" evidence="1">
    <location>
        <begin position="261"/>
        <end position="281"/>
    </location>
</feature>
<name>A0A1I4MMS7_9FIRM</name>
<reference evidence="3" key="1">
    <citation type="submission" date="2016-10" db="EMBL/GenBank/DDBJ databases">
        <authorList>
            <person name="Varghese N."/>
            <person name="Submissions S."/>
        </authorList>
    </citation>
    <scope>NUCLEOTIDE SEQUENCE [LARGE SCALE GENOMIC DNA]</scope>
    <source>
        <strain evidence="3">DSM 13327</strain>
    </source>
</reference>
<dbReference type="InterPro" id="IPR017516">
    <property type="entry name" value="AbrB_dup"/>
</dbReference>
<dbReference type="OrthoDB" id="5460360at2"/>
<dbReference type="NCBIfam" id="TIGR03082">
    <property type="entry name" value="Gneg_AbrB_dup"/>
    <property type="match status" value="2"/>
</dbReference>
<feature type="transmembrane region" description="Helical" evidence="1">
    <location>
        <begin position="82"/>
        <end position="102"/>
    </location>
</feature>
<accession>A0A1I4MMS7</accession>
<dbReference type="GO" id="GO:0010468">
    <property type="term" value="P:regulation of gene expression"/>
    <property type="evidence" value="ECO:0007669"/>
    <property type="project" value="InterPro"/>
</dbReference>
<organism evidence="2 3">
    <name type="scientific">Pelosinus propionicus DSM 13327</name>
    <dbReference type="NCBI Taxonomy" id="1123291"/>
    <lineage>
        <taxon>Bacteria</taxon>
        <taxon>Bacillati</taxon>
        <taxon>Bacillota</taxon>
        <taxon>Negativicutes</taxon>
        <taxon>Selenomonadales</taxon>
        <taxon>Sporomusaceae</taxon>
        <taxon>Pelosinus</taxon>
    </lineage>
</organism>
<feature type="transmembrane region" description="Helical" evidence="1">
    <location>
        <begin position="183"/>
        <end position="200"/>
    </location>
</feature>
<sequence length="353" mass="38073">MKNNIVIFFLSCIGGIIFFSAHIPLPWTLGPLVTTLLWKTIRKKPIHWPKSIRNAGLIVLGYAMGSPFTLQVGQQILDQLPGMLLATFITMTMSLLAGWFTCRFTGVGIVNGLVGSIPGGLSQMAVICEEIDGADVAVVTLMQITRVLTVVFVVPMLAIYGLSNNSTPLPLFTSTASLQVEQFLPFGIVCIVSAFLARVIKIPTPYLMGPVIGTIALIIQGHSAPHLPQYITAFAQILIGIRMGADITFEGLTNWKSIVSYSLGGVIFVIAGSLGIDYILVKLYGIPFLTAFISTAPGGITEMGLTAMTVHADVSLVVAYQLFRLLSMLLIGIPLLRWWLGKKSVPKALQPTL</sequence>
<dbReference type="RefSeq" id="WP_090940054.1">
    <property type="nucleotide sequence ID" value="NZ_FOTS01000035.1"/>
</dbReference>
<evidence type="ECO:0000256" key="1">
    <source>
        <dbReference type="SAM" id="Phobius"/>
    </source>
</evidence>